<dbReference type="EMBL" id="LT607409">
    <property type="protein sequence ID" value="SCF05525.1"/>
    <property type="molecule type" value="Genomic_DNA"/>
</dbReference>
<reference evidence="4" key="1">
    <citation type="submission" date="2016-06" db="EMBL/GenBank/DDBJ databases">
        <authorList>
            <person name="Varghese N."/>
            <person name="Submissions Spin"/>
        </authorList>
    </citation>
    <scope>NUCLEOTIDE SEQUENCE [LARGE SCALE GENOMIC DNA]</scope>
    <source>
        <strain evidence="4">DSM 45160</strain>
    </source>
</reference>
<evidence type="ECO:0000259" key="2">
    <source>
        <dbReference type="PROSITE" id="PS51462"/>
    </source>
</evidence>
<dbReference type="Pfam" id="PF00293">
    <property type="entry name" value="NUDIX"/>
    <property type="match status" value="1"/>
</dbReference>
<dbReference type="PROSITE" id="PS51462">
    <property type="entry name" value="NUDIX"/>
    <property type="match status" value="1"/>
</dbReference>
<proteinExistence type="predicted"/>
<evidence type="ECO:0000313" key="4">
    <source>
        <dbReference type="Proteomes" id="UP000198224"/>
    </source>
</evidence>
<dbReference type="AlphaFoldDB" id="A0A1C4XAW7"/>
<evidence type="ECO:0000313" key="3">
    <source>
        <dbReference type="EMBL" id="SCF05525.1"/>
    </source>
</evidence>
<keyword evidence="4" id="KW-1185">Reference proteome</keyword>
<dbReference type="Gene3D" id="3.90.79.10">
    <property type="entry name" value="Nucleoside Triphosphate Pyrophosphohydrolase"/>
    <property type="match status" value="1"/>
</dbReference>
<feature type="domain" description="Nudix hydrolase" evidence="2">
    <location>
        <begin position="99"/>
        <end position="247"/>
    </location>
</feature>
<protein>
    <submittedName>
        <fullName evidence="3">NUDIX domain-containing protein</fullName>
    </submittedName>
</protein>
<gene>
    <name evidence="3" type="ORF">GA0070612_3377</name>
</gene>
<dbReference type="Proteomes" id="UP000198224">
    <property type="component" value="Chromosome I"/>
</dbReference>
<dbReference type="InterPro" id="IPR015797">
    <property type="entry name" value="NUDIX_hydrolase-like_dom_sf"/>
</dbReference>
<sequence>MPVDEICRKAGFAQEAAATAAPVLTTFLTLFGVVAVDDRQAVKAKSRTASLLARSLAEHLDESRSLLDNWSRTAMTDAPYAEQEILAGPLFLYLLERRRLARDGNALPLEQAKVAQVLVSRRQGGDAPAFLLLYDATARRFQLPGGHIRADDPSPHEAAVRELEEEIPDFRFDPQRDRLEMLGTVTVTEVSRSNGVVTGYEMTFFHLRTTRTRLDGGPQAQWAPAQILLTADAHVAGRRLNTAGLRLLNPTVPGSLAGLPPSFVAARRGWITTTAKTKPLEFWGLVIGIVGVLISVVFFLLS</sequence>
<accession>A0A1C4XAW7</accession>
<dbReference type="SUPFAM" id="SSF55811">
    <property type="entry name" value="Nudix"/>
    <property type="match status" value="1"/>
</dbReference>
<keyword evidence="1" id="KW-0812">Transmembrane</keyword>
<evidence type="ECO:0000256" key="1">
    <source>
        <dbReference type="SAM" id="Phobius"/>
    </source>
</evidence>
<keyword evidence="1" id="KW-1133">Transmembrane helix</keyword>
<keyword evidence="1" id="KW-0472">Membrane</keyword>
<organism evidence="3 4">
    <name type="scientific">Micromonospora chokoriensis</name>
    <dbReference type="NCBI Taxonomy" id="356851"/>
    <lineage>
        <taxon>Bacteria</taxon>
        <taxon>Bacillati</taxon>
        <taxon>Actinomycetota</taxon>
        <taxon>Actinomycetes</taxon>
        <taxon>Micromonosporales</taxon>
        <taxon>Micromonosporaceae</taxon>
        <taxon>Micromonospora</taxon>
    </lineage>
</organism>
<name>A0A1C4XAW7_9ACTN</name>
<dbReference type="RefSeq" id="WP_157742508.1">
    <property type="nucleotide sequence ID" value="NZ_LT607409.1"/>
</dbReference>
<dbReference type="InterPro" id="IPR000086">
    <property type="entry name" value="NUDIX_hydrolase_dom"/>
</dbReference>
<feature type="transmembrane region" description="Helical" evidence="1">
    <location>
        <begin position="282"/>
        <end position="301"/>
    </location>
</feature>